<organism evidence="1 2">
    <name type="scientific">Deinococcus psychrotolerans</name>
    <dbReference type="NCBI Taxonomy" id="2489213"/>
    <lineage>
        <taxon>Bacteria</taxon>
        <taxon>Thermotogati</taxon>
        <taxon>Deinococcota</taxon>
        <taxon>Deinococci</taxon>
        <taxon>Deinococcales</taxon>
        <taxon>Deinococcaceae</taxon>
        <taxon>Deinococcus</taxon>
    </lineage>
</organism>
<gene>
    <name evidence="1" type="ORF">EHF33_20925</name>
</gene>
<geneLocation type="plasmid" evidence="1 2">
    <name>unnamed5</name>
</geneLocation>
<dbReference type="AlphaFoldDB" id="A0A3G8YW32"/>
<dbReference type="Proteomes" id="UP000276417">
    <property type="component" value="Plasmid unnamed5"/>
</dbReference>
<sequence>MSLSACSTDTKPQALTSALTVKLDGVTQANLTLKNASDKVVFDGLIEQEKVIRDLPRDVYTLTGAAVDTRVAQMRIVDLRQGDQSATVSYVEQRAQLILQVYGVAQAPITVRDEKGVVVFDGPVMATQNIPTLSYGTYTITPGTVSGQTTPSVQTVRVNGATTVTINYVSARSLP</sequence>
<dbReference type="RefSeq" id="WP_124875923.1">
    <property type="nucleotide sequence ID" value="NZ_CP034189.1"/>
</dbReference>
<dbReference type="EMBL" id="CP034189">
    <property type="protein sequence ID" value="AZI45376.1"/>
    <property type="molecule type" value="Genomic_DNA"/>
</dbReference>
<dbReference type="KEGG" id="dph:EHF33_20925"/>
<name>A0A3G8YW32_9DEIO</name>
<protein>
    <submittedName>
        <fullName evidence="1">Uncharacterized protein</fullName>
    </submittedName>
</protein>
<accession>A0A3G8YW32</accession>
<proteinExistence type="predicted"/>
<evidence type="ECO:0000313" key="1">
    <source>
        <dbReference type="EMBL" id="AZI45376.1"/>
    </source>
</evidence>
<dbReference type="OrthoDB" id="59988at2"/>
<reference evidence="1 2" key="1">
    <citation type="submission" date="2018-11" db="EMBL/GenBank/DDBJ databases">
        <title>Deinococcus shelandsis sp. nov., isolated from South Shetland Islands soil of Antarctica.</title>
        <authorList>
            <person name="Tian J."/>
        </authorList>
    </citation>
    <scope>NUCLEOTIDE SEQUENCE [LARGE SCALE GENOMIC DNA]</scope>
    <source>
        <strain evidence="1 2">S14-83T</strain>
        <plasmid evidence="1 2">unnamed5</plasmid>
    </source>
</reference>
<keyword evidence="1" id="KW-0614">Plasmid</keyword>
<keyword evidence="2" id="KW-1185">Reference proteome</keyword>
<evidence type="ECO:0000313" key="2">
    <source>
        <dbReference type="Proteomes" id="UP000276417"/>
    </source>
</evidence>